<keyword evidence="8 12" id="KW-0175">Coiled coil</keyword>
<comment type="domain">
    <text evidence="12">ValRS has two distinct active sites: one for aminoacylation and one for editing. The misactivated threonine is translocated from the active site to the editing site.</text>
</comment>
<dbReference type="PANTHER" id="PTHR11946">
    <property type="entry name" value="VALYL-TRNA SYNTHETASES"/>
    <property type="match status" value="1"/>
</dbReference>
<dbReference type="NCBIfam" id="NF004349">
    <property type="entry name" value="PRK05729.1"/>
    <property type="match status" value="1"/>
</dbReference>
<dbReference type="SUPFAM" id="SSF47323">
    <property type="entry name" value="Anticodon-binding domain of a subclass of class I aminoacyl-tRNA synthetases"/>
    <property type="match status" value="1"/>
</dbReference>
<evidence type="ECO:0000256" key="10">
    <source>
        <dbReference type="ARBA" id="ARBA00047552"/>
    </source>
</evidence>
<dbReference type="InterPro" id="IPR014729">
    <property type="entry name" value="Rossmann-like_a/b/a_fold"/>
</dbReference>
<dbReference type="eggNOG" id="COG0525">
    <property type="taxonomic scope" value="Bacteria"/>
</dbReference>
<dbReference type="InterPro" id="IPR010978">
    <property type="entry name" value="tRNA-bd_arm"/>
</dbReference>
<evidence type="ECO:0000256" key="3">
    <source>
        <dbReference type="ARBA" id="ARBA00022490"/>
    </source>
</evidence>
<feature type="short sequence motif" description="'HIGH' region" evidence="12">
    <location>
        <begin position="43"/>
        <end position="53"/>
    </location>
</feature>
<dbReference type="InterPro" id="IPR019499">
    <property type="entry name" value="Val-tRNA_synth_tRNA-bd"/>
</dbReference>
<dbReference type="InterPro" id="IPR001412">
    <property type="entry name" value="aa-tRNA-synth_I_CS"/>
</dbReference>
<dbReference type="HAMAP" id="MF_02004">
    <property type="entry name" value="Val_tRNA_synth_type1"/>
    <property type="match status" value="1"/>
</dbReference>
<comment type="subunit">
    <text evidence="2 12">Monomer.</text>
</comment>
<evidence type="ECO:0000256" key="5">
    <source>
        <dbReference type="ARBA" id="ARBA00022741"/>
    </source>
</evidence>
<dbReference type="InterPro" id="IPR009008">
    <property type="entry name" value="Val/Leu/Ile-tRNA-synth_edit"/>
</dbReference>
<accession>F3ZNZ4</accession>
<dbReference type="Pfam" id="PF08264">
    <property type="entry name" value="Anticodon_1"/>
    <property type="match status" value="1"/>
</dbReference>
<dbReference type="InterPro" id="IPR002303">
    <property type="entry name" value="Valyl-tRNA_ligase"/>
</dbReference>
<dbReference type="CDD" id="cd00817">
    <property type="entry name" value="ValRS_core"/>
    <property type="match status" value="1"/>
</dbReference>
<keyword evidence="3 12" id="KW-0963">Cytoplasm</keyword>
<evidence type="ECO:0000256" key="8">
    <source>
        <dbReference type="ARBA" id="ARBA00023054"/>
    </source>
</evidence>
<gene>
    <name evidence="12" type="primary">valS</name>
    <name evidence="16" type="ORF">Bcop_2415</name>
</gene>
<dbReference type="CDD" id="cd07962">
    <property type="entry name" value="Anticodon_Ia_Val"/>
    <property type="match status" value="1"/>
</dbReference>
<reference evidence="16 17" key="1">
    <citation type="journal article" date="2011" name="Stand. Genomic Sci.">
        <title>Non-contiguous finished genome sequence of Bacteroides coprosuis type strain (PC139).</title>
        <authorList>
            <person name="Land M."/>
            <person name="Held B."/>
            <person name="Gronow S."/>
            <person name="Abt B."/>
            <person name="Lucas S."/>
            <person name="Del Rio T.G."/>
            <person name="Nolan M."/>
            <person name="Tice H."/>
            <person name="Cheng J.F."/>
            <person name="Pitluck S."/>
            <person name="Liolios K."/>
            <person name="Pagani I."/>
            <person name="Ivanova N."/>
            <person name="Mavromatis K."/>
            <person name="Mikhailova N."/>
            <person name="Pati A."/>
            <person name="Tapia R."/>
            <person name="Han C."/>
            <person name="Goodwin L."/>
            <person name="Chen A."/>
            <person name="Palaniappan K."/>
            <person name="Hauser L."/>
            <person name="Brambilla E.M."/>
            <person name="Rohde M."/>
            <person name="Goker M."/>
            <person name="Detter J.C."/>
            <person name="Woyke T."/>
            <person name="Bristow J."/>
            <person name="Eisen J.A."/>
            <person name="Markowitz V."/>
            <person name="Hugenholtz P."/>
            <person name="Kyrpides N.C."/>
            <person name="Klenk H.P."/>
            <person name="Lapidus A."/>
        </authorList>
    </citation>
    <scope>NUCLEOTIDE SEQUENCE</scope>
    <source>
        <strain evidence="16 17">DSM 18011</strain>
    </source>
</reference>
<feature type="domain" description="Methionyl/Valyl/Leucyl/Isoleucyl-tRNA synthetase anticodon-binding" evidence="14">
    <location>
        <begin position="613"/>
        <end position="754"/>
    </location>
</feature>
<comment type="subcellular location">
    <subcellularLocation>
        <location evidence="1 12">Cytoplasm</location>
    </subcellularLocation>
</comment>
<dbReference type="Gene3D" id="2.170.220.10">
    <property type="match status" value="1"/>
</dbReference>
<dbReference type="Proteomes" id="UP000018439">
    <property type="component" value="Chromosome"/>
</dbReference>
<sequence>MELASKYNPANVEEKWYAYWMDHKLFSSKPDGREPFTVVIPPPNVTGVLHMGHMLNNTIQDILVRRARMQGKNACWVPGTDHASIATEAKVVNRLAEQGVKKTDLTRDEFLKHAWDWTEEHGGIILKQLRRLGASCDWDRTAFTMDDIRSESVIKVFVDLYQKGLIYRGVRMVNWDPVALTALSDEEVIHKEEHSKLYYLKYKVEGEDTYAIVATTRPETIMGDTAMCINPNDPKNQHLKGKKVIVPLVGRVIPVIEDDYVDVEFGTGCLKVTPAHDVNDYMLGEKHNLPSIDIFNDNGTLSEAAGLYVGQDRFDVRKQIIKDLEAADLLLKVEDYTNKVGYSERTNVVIEPKLSMQWFLKMEDMSAKALKPVMDDEIHFYPEKYKNTYRHWMENIRDWCISRQLWWGHRIPAYYLPEGGYVVAESEAKALQLAKEKSGNQNLKIEDLRQDEDCLDTWFSSWLWPISLFDGINHPDNEEMKYYYPTSDLVTGPDIIFFWVARMIMAGYEYENKMPFKNVYFTGIVRDAQGRKMSKSLGNSPDPIKLIEQYGADGVRMGMMLAAPAGNDIPFDVALCEQGRNFNNKIWNSFRLIKGWEVSTEIEIPDTAKLANLWFESKLNETIKEVDDLFGKYKLNEALMAIYRLFWEEFSSWYLEIIKPAYGQPIDVSTYSSVLNYFDALLKLLHPFMPFITEELWQTMDNRKEGESIMFQNVLASDYTSESLLKDFEVMKEVISNIRMVRAQKNIALKDALELNVVGNNPIDSYNCIIEKMANVSAIEEVEDHVEGSSSFMVGTQEFCVPLAGAIDVEAEIAKMETELKHKKGFLQGVMKKLSNERFVNSAPAQVVELEKKKKADAESIIKSLEENIEALRNA</sequence>
<dbReference type="GO" id="GO:0005829">
    <property type="term" value="C:cytosol"/>
    <property type="evidence" value="ECO:0007669"/>
    <property type="project" value="TreeGrafter"/>
</dbReference>
<comment type="catalytic activity">
    <reaction evidence="10 12">
        <text>tRNA(Val) + L-valine + ATP = L-valyl-tRNA(Val) + AMP + diphosphate</text>
        <dbReference type="Rhea" id="RHEA:10704"/>
        <dbReference type="Rhea" id="RHEA-COMP:9672"/>
        <dbReference type="Rhea" id="RHEA-COMP:9708"/>
        <dbReference type="ChEBI" id="CHEBI:30616"/>
        <dbReference type="ChEBI" id="CHEBI:33019"/>
        <dbReference type="ChEBI" id="CHEBI:57762"/>
        <dbReference type="ChEBI" id="CHEBI:78442"/>
        <dbReference type="ChEBI" id="CHEBI:78537"/>
        <dbReference type="ChEBI" id="CHEBI:456215"/>
        <dbReference type="EC" id="6.1.1.9"/>
    </reaction>
</comment>
<dbReference type="EC" id="6.1.1.9" evidence="12"/>
<feature type="short sequence motif" description="'KMSKS' region" evidence="12">
    <location>
        <begin position="532"/>
        <end position="536"/>
    </location>
</feature>
<dbReference type="Gene3D" id="1.10.730.10">
    <property type="entry name" value="Isoleucyl-tRNA Synthetase, Domain 1"/>
    <property type="match status" value="1"/>
</dbReference>
<dbReference type="Gene3D" id="1.10.287.380">
    <property type="entry name" value="Valyl-tRNA synthetase, C-terminal domain"/>
    <property type="match status" value="1"/>
</dbReference>
<keyword evidence="9 12" id="KW-0030">Aminoacyl-tRNA synthetase</keyword>
<comment type="domain">
    <text evidence="12">The C-terminal coiled-coil domain is crucial for aminoacylation activity.</text>
</comment>
<dbReference type="GO" id="GO:0005524">
    <property type="term" value="F:ATP binding"/>
    <property type="evidence" value="ECO:0007669"/>
    <property type="project" value="UniProtKB-UniRule"/>
</dbReference>
<evidence type="ECO:0000256" key="9">
    <source>
        <dbReference type="ARBA" id="ARBA00023146"/>
    </source>
</evidence>
<evidence type="ECO:0000256" key="11">
    <source>
        <dbReference type="ARBA" id="ARBA00060830"/>
    </source>
</evidence>
<dbReference type="InterPro" id="IPR002300">
    <property type="entry name" value="aa-tRNA-synth_Ia"/>
</dbReference>
<dbReference type="GO" id="GO:0006438">
    <property type="term" value="P:valyl-tRNA aminoacylation"/>
    <property type="evidence" value="ECO:0007669"/>
    <property type="project" value="UniProtKB-UniRule"/>
</dbReference>
<dbReference type="SUPFAM" id="SSF52374">
    <property type="entry name" value="Nucleotidylyl transferase"/>
    <property type="match status" value="1"/>
</dbReference>
<dbReference type="FunFam" id="1.10.287.380:FF:000001">
    <property type="entry name" value="Valine--tRNA ligase"/>
    <property type="match status" value="1"/>
</dbReference>
<dbReference type="InterPro" id="IPR009080">
    <property type="entry name" value="tRNAsynth_Ia_anticodon-bd"/>
</dbReference>
<dbReference type="HOGENOM" id="CLU_001493_0_2_10"/>
<keyword evidence="4 12" id="KW-0436">Ligase</keyword>
<dbReference type="GO" id="GO:0004832">
    <property type="term" value="F:valine-tRNA ligase activity"/>
    <property type="evidence" value="ECO:0007669"/>
    <property type="project" value="UniProtKB-UniRule"/>
</dbReference>
<name>F3ZNZ4_9BACE</name>
<dbReference type="STRING" id="679937.Bcop_2415"/>
<feature type="domain" description="Aminoacyl-tRNA synthetase class Ia" evidence="13">
    <location>
        <begin position="15"/>
        <end position="571"/>
    </location>
</feature>
<keyword evidence="5 12" id="KW-0547">Nucleotide-binding</keyword>
<feature type="domain" description="Valyl-tRNA synthetase tRNA-binding arm" evidence="15">
    <location>
        <begin position="808"/>
        <end position="872"/>
    </location>
</feature>
<evidence type="ECO:0000256" key="7">
    <source>
        <dbReference type="ARBA" id="ARBA00022917"/>
    </source>
</evidence>
<evidence type="ECO:0000259" key="13">
    <source>
        <dbReference type="Pfam" id="PF00133"/>
    </source>
</evidence>
<dbReference type="SUPFAM" id="SSF50677">
    <property type="entry name" value="ValRS/IleRS/LeuRS editing domain"/>
    <property type="match status" value="1"/>
</dbReference>
<dbReference type="InterPro" id="IPR033705">
    <property type="entry name" value="Anticodon_Ia_Val"/>
</dbReference>
<evidence type="ECO:0000259" key="15">
    <source>
        <dbReference type="Pfam" id="PF10458"/>
    </source>
</evidence>
<comment type="function">
    <text evidence="12">Catalyzes the attachment of valine to tRNA(Val). As ValRS can inadvertently accommodate and process structurally similar amino acids such as threonine, to avoid such errors, it has a 'posttransfer' editing activity that hydrolyzes mischarged Thr-tRNA(Val) in a tRNA-dependent manner.</text>
</comment>
<dbReference type="Pfam" id="PF10458">
    <property type="entry name" value="Val_tRNA-synt_C"/>
    <property type="match status" value="1"/>
</dbReference>
<keyword evidence="7 12" id="KW-0648">Protein biosynthesis</keyword>
<organism evidence="16 17">
    <name type="scientific">Bacteroides coprosuis DSM 18011</name>
    <dbReference type="NCBI Taxonomy" id="679937"/>
    <lineage>
        <taxon>Bacteria</taxon>
        <taxon>Pseudomonadati</taxon>
        <taxon>Bacteroidota</taxon>
        <taxon>Bacteroidia</taxon>
        <taxon>Bacteroidales</taxon>
        <taxon>Bacteroidaceae</taxon>
        <taxon>Bacteroides</taxon>
    </lineage>
</organism>
<feature type="coiled-coil region" evidence="12">
    <location>
        <begin position="848"/>
        <end position="875"/>
    </location>
</feature>
<dbReference type="InterPro" id="IPR037118">
    <property type="entry name" value="Val-tRNA_synth_C_sf"/>
</dbReference>
<dbReference type="OrthoDB" id="9810365at2"/>
<dbReference type="AlphaFoldDB" id="F3ZNZ4"/>
<dbReference type="PANTHER" id="PTHR11946:SF109">
    <property type="entry name" value="VALINE--TRNA LIGASE"/>
    <property type="match status" value="1"/>
</dbReference>
<evidence type="ECO:0000256" key="6">
    <source>
        <dbReference type="ARBA" id="ARBA00022840"/>
    </source>
</evidence>
<dbReference type="FunFam" id="3.90.740.10:FF:000015">
    <property type="entry name" value="Valine--tRNA ligase"/>
    <property type="match status" value="1"/>
</dbReference>
<dbReference type="Gene3D" id="3.90.740.10">
    <property type="entry name" value="Valyl/Leucyl/Isoleucyl-tRNA synthetase, editing domain"/>
    <property type="match status" value="1"/>
</dbReference>
<dbReference type="PROSITE" id="PS00178">
    <property type="entry name" value="AA_TRNA_LIGASE_I"/>
    <property type="match status" value="1"/>
</dbReference>
<evidence type="ECO:0000256" key="4">
    <source>
        <dbReference type="ARBA" id="ARBA00022598"/>
    </source>
</evidence>
<dbReference type="Pfam" id="PF00133">
    <property type="entry name" value="tRNA-synt_1"/>
    <property type="match status" value="1"/>
</dbReference>
<evidence type="ECO:0000256" key="12">
    <source>
        <dbReference type="HAMAP-Rule" id="MF_02004"/>
    </source>
</evidence>
<dbReference type="PRINTS" id="PR00986">
    <property type="entry name" value="TRNASYNTHVAL"/>
</dbReference>
<dbReference type="FunFam" id="3.40.50.620:FF:000032">
    <property type="entry name" value="Valine--tRNA ligase"/>
    <property type="match status" value="1"/>
</dbReference>
<dbReference type="GO" id="GO:0002161">
    <property type="term" value="F:aminoacyl-tRNA deacylase activity"/>
    <property type="evidence" value="ECO:0007669"/>
    <property type="project" value="InterPro"/>
</dbReference>
<evidence type="ECO:0000313" key="17">
    <source>
        <dbReference type="Proteomes" id="UP000018439"/>
    </source>
</evidence>
<evidence type="ECO:0000256" key="1">
    <source>
        <dbReference type="ARBA" id="ARBA00004496"/>
    </source>
</evidence>
<evidence type="ECO:0000256" key="2">
    <source>
        <dbReference type="ARBA" id="ARBA00011245"/>
    </source>
</evidence>
<dbReference type="Gene3D" id="3.40.50.620">
    <property type="entry name" value="HUPs"/>
    <property type="match status" value="2"/>
</dbReference>
<keyword evidence="17" id="KW-1185">Reference proteome</keyword>
<feature type="binding site" evidence="12">
    <location>
        <position position="535"/>
    </location>
    <ligand>
        <name>ATP</name>
        <dbReference type="ChEBI" id="CHEBI:30616"/>
    </ligand>
</feature>
<proteinExistence type="inferred from homology"/>
<dbReference type="NCBIfam" id="TIGR00422">
    <property type="entry name" value="valS"/>
    <property type="match status" value="1"/>
</dbReference>
<evidence type="ECO:0000313" key="16">
    <source>
        <dbReference type="EMBL" id="EGJ72567.1"/>
    </source>
</evidence>
<protein>
    <recommendedName>
        <fullName evidence="12">Valine--tRNA ligase</fullName>
        <ecNumber evidence="12">6.1.1.9</ecNumber>
    </recommendedName>
    <alternativeName>
        <fullName evidence="12">Valyl-tRNA synthetase</fullName>
        <shortName evidence="12">ValRS</shortName>
    </alternativeName>
</protein>
<dbReference type="SUPFAM" id="SSF46589">
    <property type="entry name" value="tRNA-binding arm"/>
    <property type="match status" value="1"/>
</dbReference>
<dbReference type="EMBL" id="CM001167">
    <property type="protein sequence ID" value="EGJ72567.1"/>
    <property type="molecule type" value="Genomic_DNA"/>
</dbReference>
<evidence type="ECO:0000259" key="14">
    <source>
        <dbReference type="Pfam" id="PF08264"/>
    </source>
</evidence>
<dbReference type="InterPro" id="IPR013155">
    <property type="entry name" value="M/V/L/I-tRNA-synth_anticd-bd"/>
</dbReference>
<comment type="similarity">
    <text evidence="11 12">Belongs to the class-I aminoacyl-tRNA synthetase family. ValS type 1 subfamily.</text>
</comment>
<keyword evidence="6 12" id="KW-0067">ATP-binding</keyword>